<gene>
    <name evidence="2" type="ORF">BD410DRAFT_803999</name>
</gene>
<feature type="compositionally biased region" description="Acidic residues" evidence="1">
    <location>
        <begin position="168"/>
        <end position="191"/>
    </location>
</feature>
<protein>
    <submittedName>
        <fullName evidence="2">Uncharacterized protein</fullName>
    </submittedName>
</protein>
<feature type="region of interest" description="Disordered" evidence="1">
    <location>
        <begin position="1"/>
        <end position="64"/>
    </location>
</feature>
<feature type="compositionally biased region" description="Polar residues" evidence="1">
    <location>
        <begin position="118"/>
        <end position="139"/>
    </location>
</feature>
<evidence type="ECO:0000256" key="1">
    <source>
        <dbReference type="SAM" id="MobiDB-lite"/>
    </source>
</evidence>
<dbReference type="AlphaFoldDB" id="A0A4Y7Q390"/>
<feature type="region of interest" description="Disordered" evidence="1">
    <location>
        <begin position="162"/>
        <end position="197"/>
    </location>
</feature>
<dbReference type="Proteomes" id="UP000294933">
    <property type="component" value="Unassembled WGS sequence"/>
</dbReference>
<feature type="compositionally biased region" description="Polar residues" evidence="1">
    <location>
        <begin position="234"/>
        <end position="244"/>
    </location>
</feature>
<feature type="compositionally biased region" description="Polar residues" evidence="1">
    <location>
        <begin position="1"/>
        <end position="22"/>
    </location>
</feature>
<evidence type="ECO:0000313" key="3">
    <source>
        <dbReference type="Proteomes" id="UP000294933"/>
    </source>
</evidence>
<feature type="region of interest" description="Disordered" evidence="1">
    <location>
        <begin position="76"/>
        <end position="139"/>
    </location>
</feature>
<name>A0A4Y7Q390_9AGAM</name>
<proteinExistence type="predicted"/>
<organism evidence="2 3">
    <name type="scientific">Rickenella mellea</name>
    <dbReference type="NCBI Taxonomy" id="50990"/>
    <lineage>
        <taxon>Eukaryota</taxon>
        <taxon>Fungi</taxon>
        <taxon>Dikarya</taxon>
        <taxon>Basidiomycota</taxon>
        <taxon>Agaricomycotina</taxon>
        <taxon>Agaricomycetes</taxon>
        <taxon>Hymenochaetales</taxon>
        <taxon>Rickenellaceae</taxon>
        <taxon>Rickenella</taxon>
    </lineage>
</organism>
<sequence length="255" mass="27811">MASMRKSTQEATQNRGKTQYTGRITRARAEANRPEVPVPTMPPSAMIRPERSQPCRTAKGNRRRLRSLSIEFDIHDPKATQLQLQNDASGDDGGRTSDTSLMSASQLPPKPVLRMPPHTSTSINTHNTMTLDDNGQSSDASMISMSIEPLIASHSVHTSYRVTGLESSDSESGEEEDGSSEPGYTDDDEPEPGQNVMSYELRYAGDSQEAGYYDDDELEYGEDADAYKLRLQGQAENNAGSSKAESAPGSDVDED</sequence>
<keyword evidence="3" id="KW-1185">Reference proteome</keyword>
<dbReference type="EMBL" id="ML170179">
    <property type="protein sequence ID" value="TDL21602.1"/>
    <property type="molecule type" value="Genomic_DNA"/>
</dbReference>
<feature type="region of interest" description="Disordered" evidence="1">
    <location>
        <begin position="230"/>
        <end position="255"/>
    </location>
</feature>
<feature type="compositionally biased region" description="Polar residues" evidence="1">
    <location>
        <begin position="96"/>
        <end position="106"/>
    </location>
</feature>
<dbReference type="VEuPathDB" id="FungiDB:BD410DRAFT_803999"/>
<evidence type="ECO:0000313" key="2">
    <source>
        <dbReference type="EMBL" id="TDL21602.1"/>
    </source>
</evidence>
<accession>A0A4Y7Q390</accession>
<reference evidence="2 3" key="1">
    <citation type="submission" date="2018-06" db="EMBL/GenBank/DDBJ databases">
        <title>A transcriptomic atlas of mushroom development highlights an independent origin of complex multicellularity.</title>
        <authorList>
            <consortium name="DOE Joint Genome Institute"/>
            <person name="Krizsan K."/>
            <person name="Almasi E."/>
            <person name="Merenyi Z."/>
            <person name="Sahu N."/>
            <person name="Viragh M."/>
            <person name="Koszo T."/>
            <person name="Mondo S."/>
            <person name="Kiss B."/>
            <person name="Balint B."/>
            <person name="Kues U."/>
            <person name="Barry K."/>
            <person name="Hegedus J.C."/>
            <person name="Henrissat B."/>
            <person name="Johnson J."/>
            <person name="Lipzen A."/>
            <person name="Ohm R."/>
            <person name="Nagy I."/>
            <person name="Pangilinan J."/>
            <person name="Yan J."/>
            <person name="Xiong Y."/>
            <person name="Grigoriev I.V."/>
            <person name="Hibbett D.S."/>
            <person name="Nagy L.G."/>
        </authorList>
    </citation>
    <scope>NUCLEOTIDE SEQUENCE [LARGE SCALE GENOMIC DNA]</scope>
    <source>
        <strain evidence="2 3">SZMC22713</strain>
    </source>
</reference>